<evidence type="ECO:0000256" key="1">
    <source>
        <dbReference type="SAM" id="MobiDB-lite"/>
    </source>
</evidence>
<feature type="domain" description="BRCT" evidence="2">
    <location>
        <begin position="43"/>
        <end position="135"/>
    </location>
</feature>
<dbReference type="AlphaFoldDB" id="A0A1Y1IKG6"/>
<feature type="region of interest" description="Disordered" evidence="1">
    <location>
        <begin position="440"/>
        <end position="482"/>
    </location>
</feature>
<dbReference type="Gene3D" id="3.40.50.10190">
    <property type="entry name" value="BRCT domain"/>
    <property type="match status" value="2"/>
</dbReference>
<sequence length="655" mass="72282">MNGGLERMSPSALLSSFSPWYHKLTPVPEDSHVDFSDDEQPKVVRQPFKGLIICATGVPKDVRKQMRDVTERLGGAYSPDLHRGCTHLVVQGTSGQKFRHAIKHGEKWGLRVVTMRWFLVSLQLNVRMDENPYKVIVTDFAIEDSETPKTPPTDDCTDKVLQPRPENCSTAGDVSIDKGARAVPHVQEPLEDSSTHSDLNLALALVPRPPSLELVTINGESAIAEVKVEEVKLSEDLFKGYCFFIDPEISSKLLEQLRASIDTAGGTVCPQWFIGCKATHLVCEGSTLRKYVGRAANVVTPLWVLRSVERGSLLKSVQFSVDMGRHLATLLGENDDGPGRPATRGSVQQGDSQPSPSTSGARQPGASPSPAAVVSAMAAERRRRREQEVQEMKAEIRQRRSKRPGGNATGPKSLSPLQLLESVCWRVTDSPVTARVYCDTDRESSPGAHSHHGQQPNGNRELSPGAHANYELQPNIGWHSPNEQTVAQWGEGEPQADWNVQGALVVSPNGLSNLRQGAGSETRLRGMKESERAEVVFRGPFLTLLFPVDRFGELGPRSRGFFSEKGFTRQQLLERVHTFYQEGMSDEEVSLALHTDSKHADRLRALYVAQPMDDRQLARPLMVRGEFLGSRQNFEGLQRTSHNASGQTYEVILSA</sequence>
<dbReference type="Pfam" id="PF16589">
    <property type="entry name" value="BRCT_2"/>
    <property type="match status" value="1"/>
</dbReference>
<dbReference type="OMA" id="CVRRSMR"/>
<dbReference type="Pfam" id="PF12738">
    <property type="entry name" value="PTCB-BRCT"/>
    <property type="match status" value="1"/>
</dbReference>
<dbReference type="PROSITE" id="PS50172">
    <property type="entry name" value="BRCT"/>
    <property type="match status" value="2"/>
</dbReference>
<evidence type="ECO:0000259" key="2">
    <source>
        <dbReference type="PROSITE" id="PS50172"/>
    </source>
</evidence>
<feature type="compositionally biased region" description="Polar residues" evidence="1">
    <location>
        <begin position="345"/>
        <end position="361"/>
    </location>
</feature>
<feature type="region of interest" description="Disordered" evidence="1">
    <location>
        <begin position="330"/>
        <end position="414"/>
    </location>
</feature>
<dbReference type="EMBL" id="DF237495">
    <property type="protein sequence ID" value="GAQ89641.1"/>
    <property type="molecule type" value="Genomic_DNA"/>
</dbReference>
<dbReference type="InterPro" id="IPR001357">
    <property type="entry name" value="BRCT_dom"/>
</dbReference>
<dbReference type="Proteomes" id="UP000054558">
    <property type="component" value="Unassembled WGS sequence"/>
</dbReference>
<evidence type="ECO:0000313" key="3">
    <source>
        <dbReference type="EMBL" id="GAQ89641.1"/>
    </source>
</evidence>
<dbReference type="SMART" id="SM00292">
    <property type="entry name" value="BRCT"/>
    <property type="match status" value="2"/>
</dbReference>
<organism evidence="3 4">
    <name type="scientific">Klebsormidium nitens</name>
    <name type="common">Green alga</name>
    <name type="synonym">Ulothrix nitens</name>
    <dbReference type="NCBI Taxonomy" id="105231"/>
    <lineage>
        <taxon>Eukaryota</taxon>
        <taxon>Viridiplantae</taxon>
        <taxon>Streptophyta</taxon>
        <taxon>Klebsormidiophyceae</taxon>
        <taxon>Klebsormidiales</taxon>
        <taxon>Klebsormidiaceae</taxon>
        <taxon>Klebsormidium</taxon>
    </lineage>
</organism>
<dbReference type="PANTHER" id="PTHR47576:SF2">
    <property type="entry name" value="BRCT DOMAIN DNA REPAIR PROTEIN-RELATED"/>
    <property type="match status" value="1"/>
</dbReference>
<feature type="compositionally biased region" description="Basic and acidic residues" evidence="1">
    <location>
        <begin position="385"/>
        <end position="398"/>
    </location>
</feature>
<dbReference type="OrthoDB" id="251770at2759"/>
<evidence type="ECO:0000313" key="4">
    <source>
        <dbReference type="Proteomes" id="UP000054558"/>
    </source>
</evidence>
<proteinExistence type="predicted"/>
<protein>
    <submittedName>
        <fullName evidence="3">BRCT domain-containing DNA repair protein</fullName>
    </submittedName>
</protein>
<dbReference type="SUPFAM" id="SSF52113">
    <property type="entry name" value="BRCT domain"/>
    <property type="match status" value="2"/>
</dbReference>
<dbReference type="CDD" id="cd17731">
    <property type="entry name" value="BRCT_TopBP1_rpt2_like"/>
    <property type="match status" value="1"/>
</dbReference>
<feature type="domain" description="BRCT" evidence="2">
    <location>
        <begin position="233"/>
        <end position="321"/>
    </location>
</feature>
<gene>
    <name evidence="3" type="ORF">KFL_005460010</name>
</gene>
<accession>A0A1Y1IKG6</accession>
<dbReference type="InterPro" id="IPR036420">
    <property type="entry name" value="BRCT_dom_sf"/>
</dbReference>
<dbReference type="InterPro" id="IPR059215">
    <property type="entry name" value="BRCT2_TopBP1-like"/>
</dbReference>
<reference evidence="3 4" key="1">
    <citation type="journal article" date="2014" name="Nat. Commun.">
        <title>Klebsormidium flaccidum genome reveals primary factors for plant terrestrial adaptation.</title>
        <authorList>
            <person name="Hori K."/>
            <person name="Maruyama F."/>
            <person name="Fujisawa T."/>
            <person name="Togashi T."/>
            <person name="Yamamoto N."/>
            <person name="Seo M."/>
            <person name="Sato S."/>
            <person name="Yamada T."/>
            <person name="Mori H."/>
            <person name="Tajima N."/>
            <person name="Moriyama T."/>
            <person name="Ikeuchi M."/>
            <person name="Watanabe M."/>
            <person name="Wada H."/>
            <person name="Kobayashi K."/>
            <person name="Saito M."/>
            <person name="Masuda T."/>
            <person name="Sasaki-Sekimoto Y."/>
            <person name="Mashiguchi K."/>
            <person name="Awai K."/>
            <person name="Shimojima M."/>
            <person name="Masuda S."/>
            <person name="Iwai M."/>
            <person name="Nobusawa T."/>
            <person name="Narise T."/>
            <person name="Kondo S."/>
            <person name="Saito H."/>
            <person name="Sato R."/>
            <person name="Murakawa M."/>
            <person name="Ihara Y."/>
            <person name="Oshima-Yamada Y."/>
            <person name="Ohtaka K."/>
            <person name="Satoh M."/>
            <person name="Sonobe K."/>
            <person name="Ishii M."/>
            <person name="Ohtani R."/>
            <person name="Kanamori-Sato M."/>
            <person name="Honoki R."/>
            <person name="Miyazaki D."/>
            <person name="Mochizuki H."/>
            <person name="Umetsu J."/>
            <person name="Higashi K."/>
            <person name="Shibata D."/>
            <person name="Kamiya Y."/>
            <person name="Sato N."/>
            <person name="Nakamura Y."/>
            <person name="Tabata S."/>
            <person name="Ida S."/>
            <person name="Kurokawa K."/>
            <person name="Ohta H."/>
        </authorList>
    </citation>
    <scope>NUCLEOTIDE SEQUENCE [LARGE SCALE GENOMIC DNA]</scope>
    <source>
        <strain evidence="3 4">NIES-2285</strain>
    </source>
</reference>
<dbReference type="PANTHER" id="PTHR47576">
    <property type="entry name" value="BRCT DOMAIN DNA REPAIR PROTEIN-RELATED"/>
    <property type="match status" value="1"/>
</dbReference>
<name>A0A1Y1IKG6_KLENI</name>
<feature type="compositionally biased region" description="Low complexity" evidence="1">
    <location>
        <begin position="363"/>
        <end position="378"/>
    </location>
</feature>
<keyword evidence="4" id="KW-1185">Reference proteome</keyword>